<gene>
    <name evidence="1" type="ORF">SINV_13814</name>
</gene>
<name>E9J2P5_SOLIN</name>
<reference evidence="1" key="1">
    <citation type="journal article" date="2011" name="Proc. Natl. Acad. Sci. U.S.A.">
        <title>The genome of the fire ant Solenopsis invicta.</title>
        <authorList>
            <person name="Wurm Y."/>
            <person name="Wang J."/>
            <person name="Riba-Grognuz O."/>
            <person name="Corona M."/>
            <person name="Nygaard S."/>
            <person name="Hunt B.G."/>
            <person name="Ingram K.K."/>
            <person name="Falquet L."/>
            <person name="Nipitwattanaphon M."/>
            <person name="Gotzek D."/>
            <person name="Dijkstra M.B."/>
            <person name="Oettler J."/>
            <person name="Comtesse F."/>
            <person name="Shih C.J."/>
            <person name="Wu W.J."/>
            <person name="Yang C.C."/>
            <person name="Thomas J."/>
            <person name="Beaudoing E."/>
            <person name="Pradervand S."/>
            <person name="Flegel V."/>
            <person name="Cook E.D."/>
            <person name="Fabbretti R."/>
            <person name="Stockinger H."/>
            <person name="Long L."/>
            <person name="Farmerie W.G."/>
            <person name="Oakey J."/>
            <person name="Boomsma J.J."/>
            <person name="Pamilo P."/>
            <person name="Yi S.V."/>
            <person name="Heinze J."/>
            <person name="Goodisman M.A."/>
            <person name="Farinelli L."/>
            <person name="Harshman K."/>
            <person name="Hulo N."/>
            <person name="Cerutti L."/>
            <person name="Xenarios I."/>
            <person name="Shoemaker D."/>
            <person name="Keller L."/>
        </authorList>
    </citation>
    <scope>NUCLEOTIDE SEQUENCE [LARGE SCALE GENOMIC DNA]</scope>
</reference>
<dbReference type="AlphaFoldDB" id="E9J2P5"/>
<feature type="non-terminal residue" evidence="1">
    <location>
        <position position="1"/>
    </location>
</feature>
<evidence type="ECO:0000313" key="1">
    <source>
        <dbReference type="EMBL" id="EFZ12908.1"/>
    </source>
</evidence>
<accession>E9J2P5</accession>
<proteinExistence type="predicted"/>
<dbReference type="EMBL" id="GL767955">
    <property type="protein sequence ID" value="EFZ12908.1"/>
    <property type="molecule type" value="Genomic_DNA"/>
</dbReference>
<organism>
    <name type="scientific">Solenopsis invicta</name>
    <name type="common">Red imported fire ant</name>
    <name type="synonym">Solenopsis wagneri</name>
    <dbReference type="NCBI Taxonomy" id="13686"/>
    <lineage>
        <taxon>Eukaryota</taxon>
        <taxon>Metazoa</taxon>
        <taxon>Ecdysozoa</taxon>
        <taxon>Arthropoda</taxon>
        <taxon>Hexapoda</taxon>
        <taxon>Insecta</taxon>
        <taxon>Pterygota</taxon>
        <taxon>Neoptera</taxon>
        <taxon>Endopterygota</taxon>
        <taxon>Hymenoptera</taxon>
        <taxon>Apocrita</taxon>
        <taxon>Aculeata</taxon>
        <taxon>Formicoidea</taxon>
        <taxon>Formicidae</taxon>
        <taxon>Myrmicinae</taxon>
        <taxon>Solenopsis</taxon>
    </lineage>
</organism>
<dbReference type="HOGENOM" id="CLU_2783297_0_0_1"/>
<protein>
    <submittedName>
        <fullName evidence="1">Uncharacterized protein</fullName>
    </submittedName>
</protein>
<sequence>QISQNAIRFFCPFLSPLYSQNDSIRFYIIVLLDILLKICISLSHDKEVWKLAAHPTLPQFATAGHDRLL</sequence>
<feature type="non-terminal residue" evidence="1">
    <location>
        <position position="69"/>
    </location>
</feature>